<keyword evidence="2" id="KW-1185">Reference proteome</keyword>
<dbReference type="AlphaFoldDB" id="A0A286DNX6"/>
<evidence type="ECO:0000313" key="2">
    <source>
        <dbReference type="Proteomes" id="UP000219271"/>
    </source>
</evidence>
<proteinExistence type="predicted"/>
<gene>
    <name evidence="1" type="ORF">SAMN06273570_4662</name>
</gene>
<dbReference type="OrthoDB" id="6629193at2"/>
<protein>
    <submittedName>
        <fullName evidence="1">Biofilm development protein YmgB/AriR</fullName>
    </submittedName>
</protein>
<dbReference type="InterPro" id="IPR024753">
    <property type="entry name" value="AriR"/>
</dbReference>
<reference evidence="2" key="1">
    <citation type="submission" date="2017-09" db="EMBL/GenBank/DDBJ databases">
        <authorList>
            <person name="Varghese N."/>
            <person name="Submissions S."/>
        </authorList>
    </citation>
    <scope>NUCLEOTIDE SEQUENCE [LARGE SCALE GENOMIC DNA]</scope>
    <source>
        <strain evidence="2">JKS000234</strain>
    </source>
</reference>
<dbReference type="GO" id="GO:0071468">
    <property type="term" value="P:cellular response to acidic pH"/>
    <property type="evidence" value="ECO:0007669"/>
    <property type="project" value="InterPro"/>
</dbReference>
<dbReference type="Gene3D" id="1.20.5.5260">
    <property type="match status" value="1"/>
</dbReference>
<dbReference type="Pfam" id="PF10798">
    <property type="entry name" value="YmgB"/>
    <property type="match status" value="1"/>
</dbReference>
<dbReference type="RefSeq" id="WP_097098107.1">
    <property type="nucleotide sequence ID" value="NZ_OCMY01000002.1"/>
</dbReference>
<dbReference type="EMBL" id="OCMY01000002">
    <property type="protein sequence ID" value="SOD60331.1"/>
    <property type="molecule type" value="Genomic_DNA"/>
</dbReference>
<name>A0A286DNX6_9GAMM</name>
<organism evidence="1 2">
    <name type="scientific">Candidatus Pantoea floridensis</name>
    <dbReference type="NCBI Taxonomy" id="1938870"/>
    <lineage>
        <taxon>Bacteria</taxon>
        <taxon>Pseudomonadati</taxon>
        <taxon>Pseudomonadota</taxon>
        <taxon>Gammaproteobacteria</taxon>
        <taxon>Enterobacterales</taxon>
        <taxon>Erwiniaceae</taxon>
        <taxon>Pantoea</taxon>
    </lineage>
</organism>
<dbReference type="Proteomes" id="UP000219271">
    <property type="component" value="Unassembled WGS sequence"/>
</dbReference>
<sequence>MHQSTQQNTVEANIFHHFLSAGDALSAETAVIDATVRDLTNQGREVTTSALILHLISDIETTSDAAQVDILLNTLKVVVGLTPGEEERWAYFNW</sequence>
<accession>A0A286DNX6</accession>
<evidence type="ECO:0000313" key="1">
    <source>
        <dbReference type="EMBL" id="SOD60331.1"/>
    </source>
</evidence>